<dbReference type="PROSITE" id="PS00108">
    <property type="entry name" value="PROTEIN_KINASE_ST"/>
    <property type="match status" value="1"/>
</dbReference>
<keyword evidence="6" id="KW-1185">Reference proteome</keyword>
<reference evidence="5 6" key="1">
    <citation type="submission" date="2024-02" db="EMBL/GenBank/DDBJ databases">
        <authorList>
            <person name="Chen Y."/>
            <person name="Shah S."/>
            <person name="Dougan E. K."/>
            <person name="Thang M."/>
            <person name="Chan C."/>
        </authorList>
    </citation>
    <scope>NUCLEOTIDE SEQUENCE [LARGE SCALE GENOMIC DNA]</scope>
</reference>
<dbReference type="SUPFAM" id="SSF56112">
    <property type="entry name" value="Protein kinase-like (PK-like)"/>
    <property type="match status" value="1"/>
</dbReference>
<comment type="caution">
    <text evidence="5">The sequence shown here is derived from an EMBL/GenBank/DDBJ whole genome shotgun (WGS) entry which is preliminary data.</text>
</comment>
<dbReference type="InterPro" id="IPR050117">
    <property type="entry name" value="MAPK"/>
</dbReference>
<dbReference type="InterPro" id="IPR008271">
    <property type="entry name" value="Ser/Thr_kinase_AS"/>
</dbReference>
<keyword evidence="2" id="KW-0067">ATP-binding</keyword>
<evidence type="ECO:0000313" key="5">
    <source>
        <dbReference type="EMBL" id="CAK9073246.1"/>
    </source>
</evidence>
<proteinExistence type="predicted"/>
<feature type="region of interest" description="Disordered" evidence="3">
    <location>
        <begin position="638"/>
        <end position="664"/>
    </location>
</feature>
<feature type="compositionally biased region" description="Basic and acidic residues" evidence="3">
    <location>
        <begin position="638"/>
        <end position="661"/>
    </location>
</feature>
<accession>A0ABP0PBV3</accession>
<evidence type="ECO:0000256" key="2">
    <source>
        <dbReference type="ARBA" id="ARBA00022840"/>
    </source>
</evidence>
<dbReference type="SMART" id="SM00220">
    <property type="entry name" value="S_TKc"/>
    <property type="match status" value="1"/>
</dbReference>
<dbReference type="PANTHER" id="PTHR24055">
    <property type="entry name" value="MITOGEN-ACTIVATED PROTEIN KINASE"/>
    <property type="match status" value="1"/>
</dbReference>
<dbReference type="Proteomes" id="UP001642484">
    <property type="component" value="Unassembled WGS sequence"/>
</dbReference>
<evidence type="ECO:0000256" key="1">
    <source>
        <dbReference type="ARBA" id="ARBA00022741"/>
    </source>
</evidence>
<dbReference type="Gene3D" id="3.30.200.20">
    <property type="entry name" value="Phosphorylase Kinase, domain 1"/>
    <property type="match status" value="1"/>
</dbReference>
<dbReference type="Pfam" id="PF00069">
    <property type="entry name" value="Pkinase"/>
    <property type="match status" value="1"/>
</dbReference>
<sequence>MRAFDCKLGSGHPKESAIAGSAAFWASPNEAEAFRRLRDDLILQVEIQVRPMTEVQCVSMGAPVPYLKSPGVLDARYGCTPYKVEASLETLSIAAISIVREYLLCRLRTICLQTLAFGQQLVARNQVQMAKAAGAKSVIVFDEKMSKAPLEQQNKFRLGFLSAALLCCWLYLHPWPPGSSSAAPVQRFDRVPTPSLRLSAYLHERSDISATMQSRRFATDSSDGKGAVVSAEISKWSKPSAVYTDELAEALGQTFNKALQKKVLATAREEPEVQGEQLQERCTLLTILGPLDYCQRITPPETMTLLALAGAKLWVLLLTILYGRELYRAGCPYGHYSETVNAVSAKRRDLVLPSDVNYTIEYVLLQIAEPKTRFRCARHQMAKVDQPQLVRIIITAFEDLRPDQRLWPASGSTIRSRFQRLVQANLLDHLQTKKGLDLGSLRAGGASWLLMSSDNPDMTRRRGRWINAKVMEIYVHAEIWKRAAIPESAWPILHQKAARDLEQQELGGHLEKKMMGAGVAAFARNGRVQLPADAEENKSETGRVISKGIANYQAATVPVEKGMTIMSSVLDCVKPELDTAPLDGIMIPRANGTTVVDAILNGLSPVAQCVGGWPDFWIKEPIVAQLKSDRTAFEEDLQKLERSPRSGDRHLGPGVPEDRSWAAKPPASNCLPGVVASFRDATDGRDVAIKRMLREIKLMRHFRHPNLLQLHDVLISGHSCCWWNLEALAVFVEESCTFQWSAALIQLMDCDLDRLVRGRGVPLEESLCRSYCSQVLLGLLHLHCAHVIHRDLKPANIFIRLKAHEAKIGDLGLSRGIAVDGQTGEAIHPIEEQLTEYVVTRWYRAPEVLLARSKYGPKVDVWSVGCILYEMWTAKALFPGKNSLDQLSKVEFLGGTVNIVRNKTLSAELAVHRTKSCICWPTGIL</sequence>
<protein>
    <recommendedName>
        <fullName evidence="4">Protein kinase domain-containing protein</fullName>
    </recommendedName>
</protein>
<organism evidence="5 6">
    <name type="scientific">Durusdinium trenchii</name>
    <dbReference type="NCBI Taxonomy" id="1381693"/>
    <lineage>
        <taxon>Eukaryota</taxon>
        <taxon>Sar</taxon>
        <taxon>Alveolata</taxon>
        <taxon>Dinophyceae</taxon>
        <taxon>Suessiales</taxon>
        <taxon>Symbiodiniaceae</taxon>
        <taxon>Durusdinium</taxon>
    </lineage>
</organism>
<dbReference type="PROSITE" id="PS50011">
    <property type="entry name" value="PROTEIN_KINASE_DOM"/>
    <property type="match status" value="1"/>
</dbReference>
<name>A0ABP0PBV3_9DINO</name>
<dbReference type="EMBL" id="CAXAMN010022862">
    <property type="protein sequence ID" value="CAK9073246.1"/>
    <property type="molecule type" value="Genomic_DNA"/>
</dbReference>
<dbReference type="InterPro" id="IPR000719">
    <property type="entry name" value="Prot_kinase_dom"/>
</dbReference>
<evidence type="ECO:0000259" key="4">
    <source>
        <dbReference type="PROSITE" id="PS50011"/>
    </source>
</evidence>
<keyword evidence="1" id="KW-0547">Nucleotide-binding</keyword>
<gene>
    <name evidence="5" type="ORF">CCMP2556_LOCUS36042</name>
</gene>
<evidence type="ECO:0000256" key="3">
    <source>
        <dbReference type="SAM" id="MobiDB-lite"/>
    </source>
</evidence>
<dbReference type="Gene3D" id="1.10.510.10">
    <property type="entry name" value="Transferase(Phosphotransferase) domain 1"/>
    <property type="match status" value="1"/>
</dbReference>
<dbReference type="InterPro" id="IPR011009">
    <property type="entry name" value="Kinase-like_dom_sf"/>
</dbReference>
<evidence type="ECO:0000313" key="6">
    <source>
        <dbReference type="Proteomes" id="UP001642484"/>
    </source>
</evidence>
<feature type="domain" description="Protein kinase" evidence="4">
    <location>
        <begin position="645"/>
        <end position="925"/>
    </location>
</feature>